<dbReference type="SMART" id="SM00100">
    <property type="entry name" value="cNMP"/>
    <property type="match status" value="1"/>
</dbReference>
<dbReference type="AlphaFoldDB" id="A0A7S4JP04"/>
<dbReference type="CDD" id="cd05117">
    <property type="entry name" value="STKc_CAMK"/>
    <property type="match status" value="1"/>
</dbReference>
<dbReference type="InterPro" id="IPR011009">
    <property type="entry name" value="Kinase-like_dom_sf"/>
</dbReference>
<dbReference type="Pfam" id="PF00027">
    <property type="entry name" value="cNMP_binding"/>
    <property type="match status" value="1"/>
</dbReference>
<evidence type="ECO:0000256" key="7">
    <source>
        <dbReference type="SAM" id="MobiDB-lite"/>
    </source>
</evidence>
<dbReference type="PROSITE" id="PS50011">
    <property type="entry name" value="PROTEIN_KINASE_DOM"/>
    <property type="match status" value="1"/>
</dbReference>
<dbReference type="Pfam" id="PF00069">
    <property type="entry name" value="Pkinase"/>
    <property type="match status" value="1"/>
</dbReference>
<evidence type="ECO:0000256" key="4">
    <source>
        <dbReference type="ARBA" id="ARBA00022992"/>
    </source>
</evidence>
<evidence type="ECO:0000259" key="8">
    <source>
        <dbReference type="PROSITE" id="PS50011"/>
    </source>
</evidence>
<protein>
    <recommendedName>
        <fullName evidence="11">cGMP-dependent protein kinase</fullName>
    </recommendedName>
</protein>
<comment type="similarity">
    <text evidence="6">Belongs to the protein kinase superfamily.</text>
</comment>
<dbReference type="PROSITE" id="PS50042">
    <property type="entry name" value="CNMP_BINDING_3"/>
    <property type="match status" value="1"/>
</dbReference>
<gene>
    <name evidence="10" type="ORF">GTHE00462_LOCUS6670</name>
</gene>
<dbReference type="CDD" id="cd00038">
    <property type="entry name" value="CAP_ED"/>
    <property type="match status" value="1"/>
</dbReference>
<evidence type="ECO:0000256" key="3">
    <source>
        <dbReference type="ARBA" id="ARBA00022840"/>
    </source>
</evidence>
<dbReference type="GO" id="GO:0030553">
    <property type="term" value="F:cGMP binding"/>
    <property type="evidence" value="ECO:0007669"/>
    <property type="project" value="UniProtKB-KW"/>
</dbReference>
<name>A0A7S4JP04_GUITH</name>
<feature type="region of interest" description="Disordered" evidence="7">
    <location>
        <begin position="436"/>
        <end position="464"/>
    </location>
</feature>
<keyword evidence="4" id="KW-0142">cGMP-binding</keyword>
<evidence type="ECO:0008006" key="11">
    <source>
        <dbReference type="Google" id="ProtNLM"/>
    </source>
</evidence>
<feature type="domain" description="Protein kinase" evidence="8">
    <location>
        <begin position="14"/>
        <end position="278"/>
    </location>
</feature>
<keyword evidence="3 5" id="KW-0067">ATP-binding</keyword>
<keyword evidence="6" id="KW-0418">Kinase</keyword>
<dbReference type="InterPro" id="IPR018488">
    <property type="entry name" value="cNMP-bd_CS"/>
</dbReference>
<proteinExistence type="inferred from homology"/>
<dbReference type="PROSITE" id="PS00889">
    <property type="entry name" value="CNMP_BINDING_2"/>
    <property type="match status" value="1"/>
</dbReference>
<dbReference type="PROSITE" id="PS00107">
    <property type="entry name" value="PROTEIN_KINASE_ATP"/>
    <property type="match status" value="1"/>
</dbReference>
<evidence type="ECO:0000259" key="9">
    <source>
        <dbReference type="PROSITE" id="PS50042"/>
    </source>
</evidence>
<keyword evidence="2 5" id="KW-0547">Nucleotide-binding</keyword>
<dbReference type="PROSITE" id="PS00888">
    <property type="entry name" value="CNMP_BINDING_1"/>
    <property type="match status" value="1"/>
</dbReference>
<feature type="binding site" evidence="5">
    <location>
        <position position="43"/>
    </location>
    <ligand>
        <name>ATP</name>
        <dbReference type="ChEBI" id="CHEBI:30616"/>
    </ligand>
</feature>
<dbReference type="Gene3D" id="1.10.510.10">
    <property type="entry name" value="Transferase(Phosphotransferase) domain 1"/>
    <property type="match status" value="1"/>
</dbReference>
<dbReference type="GO" id="GO:0005524">
    <property type="term" value="F:ATP binding"/>
    <property type="evidence" value="ECO:0007669"/>
    <property type="project" value="UniProtKB-UniRule"/>
</dbReference>
<keyword evidence="1" id="KW-0140">cGMP</keyword>
<dbReference type="InterPro" id="IPR018490">
    <property type="entry name" value="cNMP-bd_dom_sf"/>
</dbReference>
<dbReference type="PROSITE" id="PS00108">
    <property type="entry name" value="PROTEIN_KINASE_ST"/>
    <property type="match status" value="1"/>
</dbReference>
<keyword evidence="6" id="KW-0808">Transferase</keyword>
<reference evidence="10" key="1">
    <citation type="submission" date="2021-01" db="EMBL/GenBank/DDBJ databases">
        <authorList>
            <person name="Corre E."/>
            <person name="Pelletier E."/>
            <person name="Niang G."/>
            <person name="Scheremetjew M."/>
            <person name="Finn R."/>
            <person name="Kale V."/>
            <person name="Holt S."/>
            <person name="Cochrane G."/>
            <person name="Meng A."/>
            <person name="Brown T."/>
            <person name="Cohen L."/>
        </authorList>
    </citation>
    <scope>NUCLEOTIDE SEQUENCE</scope>
    <source>
        <strain evidence="10">CCMP 2712</strain>
    </source>
</reference>
<feature type="domain" description="Cyclic nucleotide-binding" evidence="9">
    <location>
        <begin position="305"/>
        <end position="385"/>
    </location>
</feature>
<dbReference type="InterPro" id="IPR014710">
    <property type="entry name" value="RmlC-like_jellyroll"/>
</dbReference>
<dbReference type="InterPro" id="IPR000719">
    <property type="entry name" value="Prot_kinase_dom"/>
</dbReference>
<sequence>MVKLTYTGEIRTNFDVGETIGRGSFATVKLCTDVFTKQQFALKVVSKDDPAFDEKSLAHEVDAMMRVSHPNCVHLHGVFEEKGKFFLVLDLVTGGTLMDRIIEMNHFSEQDAIHVTRDILVAVEYLHSIGITHRDLKPENLLYASGDPASPDYNTIKIADFGLAKVMSGRSTMSTPCGTPNYVAPEVIDPARGSKVYGPEVDIWSLGVIVYVMLCGFPPFYQTSTPALFKEICKGEFGFPSPYWDGISSQARAFILKTIVKQPKKRMTASECLEHQWIKSGSPDVRAGSLHSFHKAFLLLRKLDIFESIDPMLLHEIAKVLKTVRVREGDYIIRAGDQANSMYFVHSGYVQVSVNGSKVDMLTSGDFFGEVALTVAAHRTADVMALGPMHKEHERGSEHVTELFELMKSDLEEIVRTYPLLESRLERVGKARFRRASCSSSPERKDTVDCHNAPPSPRRSYRKLSDVARRNSVDGLENLKKIKSRRWKACVQQ</sequence>
<keyword evidence="6" id="KW-0723">Serine/threonine-protein kinase</keyword>
<evidence type="ECO:0000256" key="6">
    <source>
        <dbReference type="RuleBase" id="RU000304"/>
    </source>
</evidence>
<dbReference type="SUPFAM" id="SSF51206">
    <property type="entry name" value="cAMP-binding domain-like"/>
    <property type="match status" value="1"/>
</dbReference>
<dbReference type="InterPro" id="IPR008271">
    <property type="entry name" value="Ser/Thr_kinase_AS"/>
</dbReference>
<dbReference type="EMBL" id="HBKN01008522">
    <property type="protein sequence ID" value="CAE2269532.1"/>
    <property type="molecule type" value="Transcribed_RNA"/>
</dbReference>
<dbReference type="FunFam" id="1.10.510.10:FF:000571">
    <property type="entry name" value="Maternal embryonic leucine zipper kinase"/>
    <property type="match status" value="1"/>
</dbReference>
<evidence type="ECO:0000256" key="1">
    <source>
        <dbReference type="ARBA" id="ARBA00022535"/>
    </source>
</evidence>
<dbReference type="SMART" id="SM00220">
    <property type="entry name" value="S_TKc"/>
    <property type="match status" value="1"/>
</dbReference>
<organism evidence="10">
    <name type="scientific">Guillardia theta</name>
    <name type="common">Cryptophyte</name>
    <name type="synonym">Cryptomonas phi</name>
    <dbReference type="NCBI Taxonomy" id="55529"/>
    <lineage>
        <taxon>Eukaryota</taxon>
        <taxon>Cryptophyceae</taxon>
        <taxon>Pyrenomonadales</taxon>
        <taxon>Geminigeraceae</taxon>
        <taxon>Guillardia</taxon>
    </lineage>
</organism>
<dbReference type="InterPro" id="IPR017441">
    <property type="entry name" value="Protein_kinase_ATP_BS"/>
</dbReference>
<dbReference type="SUPFAM" id="SSF56112">
    <property type="entry name" value="Protein kinase-like (PK-like)"/>
    <property type="match status" value="1"/>
</dbReference>
<dbReference type="GO" id="GO:0004674">
    <property type="term" value="F:protein serine/threonine kinase activity"/>
    <property type="evidence" value="ECO:0007669"/>
    <property type="project" value="UniProtKB-KW"/>
</dbReference>
<accession>A0A7S4JP04</accession>
<dbReference type="PANTHER" id="PTHR24347">
    <property type="entry name" value="SERINE/THREONINE-PROTEIN KINASE"/>
    <property type="match status" value="1"/>
</dbReference>
<evidence type="ECO:0000256" key="5">
    <source>
        <dbReference type="PROSITE-ProRule" id="PRU10141"/>
    </source>
</evidence>
<evidence type="ECO:0000313" key="10">
    <source>
        <dbReference type="EMBL" id="CAE2269532.1"/>
    </source>
</evidence>
<dbReference type="InterPro" id="IPR000595">
    <property type="entry name" value="cNMP-bd_dom"/>
</dbReference>
<dbReference type="PRINTS" id="PR00103">
    <property type="entry name" value="CAMPKINASE"/>
</dbReference>
<dbReference type="Gene3D" id="2.60.120.10">
    <property type="entry name" value="Jelly Rolls"/>
    <property type="match status" value="1"/>
</dbReference>
<evidence type="ECO:0000256" key="2">
    <source>
        <dbReference type="ARBA" id="ARBA00022741"/>
    </source>
</evidence>